<dbReference type="InterPro" id="IPR004474">
    <property type="entry name" value="LytR_CpsA_psr"/>
</dbReference>
<evidence type="ECO:0000313" key="6">
    <source>
        <dbReference type="Proteomes" id="UP000520767"/>
    </source>
</evidence>
<keyword evidence="3" id="KW-0472">Membrane</keyword>
<protein>
    <submittedName>
        <fullName evidence="5">LCP family protein required for cell wall assembly</fullName>
    </submittedName>
</protein>
<accession>A0A7W7PYZ6</accession>
<comment type="similarity">
    <text evidence="1">Belongs to the LytR/CpsA/Psr (LCP) family.</text>
</comment>
<feature type="domain" description="Cell envelope-related transcriptional attenuator" evidence="4">
    <location>
        <begin position="183"/>
        <end position="354"/>
    </location>
</feature>
<feature type="transmembrane region" description="Helical" evidence="3">
    <location>
        <begin position="93"/>
        <end position="115"/>
    </location>
</feature>
<dbReference type="Pfam" id="PF03816">
    <property type="entry name" value="LytR_cpsA_psr"/>
    <property type="match status" value="1"/>
</dbReference>
<comment type="caution">
    <text evidence="5">The sequence shown here is derived from an EMBL/GenBank/DDBJ whole genome shotgun (WGS) entry which is preliminary data.</text>
</comment>
<evidence type="ECO:0000256" key="2">
    <source>
        <dbReference type="SAM" id="MobiDB-lite"/>
    </source>
</evidence>
<dbReference type="EMBL" id="JACHJQ010000001">
    <property type="protein sequence ID" value="MBB4903909.1"/>
    <property type="molecule type" value="Genomic_DNA"/>
</dbReference>
<sequence>MAGKHGKPDDDDGGDDGNVVDTDGSDVDEPTTYAPAVGTVDVSPAVRSPVPPAASPESGAFPDDLAVDDDEPTESTEPTGPTRARRRTSGLLIAGRVVMGLVSAAALAAMSLVWLRVDALDDSKNTTDAISAAQEDSGPAAAEDDGANDILIVGNDSRTDMQGRPLSEKLLRELRTEATETLNTDTLILLRIPRDGSRGSAISIPRDTSVMVPNLGREEKINGAFGITKAGVMEKMVGEGEKDRAKINRDSDDAGRASLIQAVQVLTGVRIDHYTEVSLYGFYLLTEVIDGVDVCLNHSTSDPDSGASFAKGPQTVRGGDAVAFVRQRKNLPRGDLDRIVRQQTFLSSAMQKVLSGGLLTDNAKLNALEDAVSKTVVMDDGLHFLELVNQAQALASGNVQFVTIPVEAVGARNDRGQSIIVVDLPKVHRFVTDLLTPQPPQPAGMVAPEEFGRTAPAAAKAAQPTVPCVD</sequence>
<proteinExistence type="inferred from homology"/>
<dbReference type="InterPro" id="IPR050922">
    <property type="entry name" value="LytR/CpsA/Psr_CW_biosynth"/>
</dbReference>
<feature type="compositionally biased region" description="Acidic residues" evidence="2">
    <location>
        <begin position="65"/>
        <end position="74"/>
    </location>
</feature>
<dbReference type="PANTHER" id="PTHR33392">
    <property type="entry name" value="POLYISOPRENYL-TEICHOIC ACID--PEPTIDOGLYCAN TEICHOIC ACID TRANSFERASE TAGU"/>
    <property type="match status" value="1"/>
</dbReference>
<dbReference type="AlphaFoldDB" id="A0A7W7PYZ6"/>
<name>A0A7W7PYZ6_9PSEU</name>
<gene>
    <name evidence="5" type="ORF">FHR82_000119</name>
</gene>
<keyword evidence="3" id="KW-0812">Transmembrane</keyword>
<organism evidence="5 6">
    <name type="scientific">Actinophytocola algeriensis</name>
    <dbReference type="NCBI Taxonomy" id="1768010"/>
    <lineage>
        <taxon>Bacteria</taxon>
        <taxon>Bacillati</taxon>
        <taxon>Actinomycetota</taxon>
        <taxon>Actinomycetes</taxon>
        <taxon>Pseudonocardiales</taxon>
        <taxon>Pseudonocardiaceae</taxon>
    </lineage>
</organism>
<dbReference type="Gene3D" id="3.40.630.190">
    <property type="entry name" value="LCP protein"/>
    <property type="match status" value="1"/>
</dbReference>
<dbReference type="PANTHER" id="PTHR33392:SF6">
    <property type="entry name" value="POLYISOPRENYL-TEICHOIC ACID--PEPTIDOGLYCAN TEICHOIC ACID TRANSFERASE TAGU"/>
    <property type="match status" value="1"/>
</dbReference>
<feature type="region of interest" description="Disordered" evidence="2">
    <location>
        <begin position="1"/>
        <end position="87"/>
    </location>
</feature>
<dbReference type="NCBIfam" id="TIGR00350">
    <property type="entry name" value="lytR_cpsA_psr"/>
    <property type="match status" value="1"/>
</dbReference>
<evidence type="ECO:0000313" key="5">
    <source>
        <dbReference type="EMBL" id="MBB4903909.1"/>
    </source>
</evidence>
<reference evidence="5 6" key="1">
    <citation type="submission" date="2020-08" db="EMBL/GenBank/DDBJ databases">
        <title>Genomic Encyclopedia of Type Strains, Phase III (KMG-III): the genomes of soil and plant-associated and newly described type strains.</title>
        <authorList>
            <person name="Whitman W."/>
        </authorList>
    </citation>
    <scope>NUCLEOTIDE SEQUENCE [LARGE SCALE GENOMIC DNA]</scope>
    <source>
        <strain evidence="5 6">CECT 8960</strain>
    </source>
</reference>
<dbReference type="Proteomes" id="UP000520767">
    <property type="component" value="Unassembled WGS sequence"/>
</dbReference>
<keyword evidence="6" id="KW-1185">Reference proteome</keyword>
<evidence type="ECO:0000256" key="1">
    <source>
        <dbReference type="ARBA" id="ARBA00006068"/>
    </source>
</evidence>
<evidence type="ECO:0000259" key="4">
    <source>
        <dbReference type="Pfam" id="PF03816"/>
    </source>
</evidence>
<evidence type="ECO:0000256" key="3">
    <source>
        <dbReference type="SAM" id="Phobius"/>
    </source>
</evidence>
<keyword evidence="3" id="KW-1133">Transmembrane helix</keyword>
<dbReference type="RefSeq" id="WP_225943985.1">
    <property type="nucleotide sequence ID" value="NZ_JACHJQ010000001.1"/>
</dbReference>